<gene>
    <name evidence="9 13" type="primary">trpD</name>
    <name evidence="12" type="ORF">BN533_00503</name>
    <name evidence="13" type="ORF">GMD11_09845</name>
    <name evidence="14" type="ORF">GMD18_09560</name>
</gene>
<comment type="subunit">
    <text evidence="9">Homodimer.</text>
</comment>
<feature type="binding site" evidence="9">
    <location>
        <begin position="82"/>
        <end position="83"/>
    </location>
    <ligand>
        <name>5-phospho-alpha-D-ribose 1-diphosphate</name>
        <dbReference type="ChEBI" id="CHEBI:58017"/>
    </ligand>
</feature>
<feature type="binding site" evidence="9">
    <location>
        <position position="91"/>
    </location>
    <ligand>
        <name>Mg(2+)</name>
        <dbReference type="ChEBI" id="CHEBI:18420"/>
        <label>1</label>
    </ligand>
</feature>
<feature type="binding site" evidence="9">
    <location>
        <position position="79"/>
    </location>
    <ligand>
        <name>anthranilate</name>
        <dbReference type="ChEBI" id="CHEBI:16567"/>
        <label>1</label>
    </ligand>
</feature>
<feature type="binding site" evidence="9">
    <location>
        <begin position="107"/>
        <end position="115"/>
    </location>
    <ligand>
        <name>5-phospho-alpha-D-ribose 1-diphosphate</name>
        <dbReference type="ChEBI" id="CHEBI:58017"/>
    </ligand>
</feature>
<evidence type="ECO:0000259" key="10">
    <source>
        <dbReference type="Pfam" id="PF00591"/>
    </source>
</evidence>
<dbReference type="GO" id="GO:0005829">
    <property type="term" value="C:cytosol"/>
    <property type="evidence" value="ECO:0007669"/>
    <property type="project" value="TreeGrafter"/>
</dbReference>
<dbReference type="FunFam" id="3.40.1030.10:FF:000002">
    <property type="entry name" value="Anthranilate phosphoribosyltransferase"/>
    <property type="match status" value="1"/>
</dbReference>
<dbReference type="PANTHER" id="PTHR43285:SF2">
    <property type="entry name" value="ANTHRANILATE PHOSPHORIBOSYLTRANSFERASE"/>
    <property type="match status" value="1"/>
</dbReference>
<dbReference type="InterPro" id="IPR000312">
    <property type="entry name" value="Glycosyl_Trfase_fam3"/>
</dbReference>
<comment type="catalytic activity">
    <reaction evidence="7 9">
        <text>N-(5-phospho-beta-D-ribosyl)anthranilate + diphosphate = 5-phospho-alpha-D-ribose 1-diphosphate + anthranilate</text>
        <dbReference type="Rhea" id="RHEA:11768"/>
        <dbReference type="ChEBI" id="CHEBI:16567"/>
        <dbReference type="ChEBI" id="CHEBI:18277"/>
        <dbReference type="ChEBI" id="CHEBI:33019"/>
        <dbReference type="ChEBI" id="CHEBI:58017"/>
        <dbReference type="EC" id="2.4.2.18"/>
    </reaction>
</comment>
<comment type="function">
    <text evidence="9">Catalyzes the transfer of the phosphoribosyl group of 5-phosphorylribose-1-pyrophosphate (PRPP) to anthranilate to yield N-(5'-phosphoribosyl)-anthranilate (PRA).</text>
</comment>
<keyword evidence="2 9" id="KW-0028">Amino-acid biosynthesis</keyword>
<evidence type="ECO:0000256" key="1">
    <source>
        <dbReference type="ARBA" id="ARBA00004907"/>
    </source>
</evidence>
<evidence type="ECO:0000256" key="6">
    <source>
        <dbReference type="ARBA" id="ARBA00023141"/>
    </source>
</evidence>
<feature type="binding site" evidence="9">
    <location>
        <position position="225"/>
    </location>
    <ligand>
        <name>Mg(2+)</name>
        <dbReference type="ChEBI" id="CHEBI:18420"/>
        <label>1</label>
    </ligand>
</feature>
<dbReference type="InterPro" id="IPR005940">
    <property type="entry name" value="Anthranilate_Pribosyl_Tfrase"/>
</dbReference>
<comment type="similarity">
    <text evidence="8">In the C-terminal section; belongs to the anthranilate phosphoribosyltransferase family.</text>
</comment>
<dbReference type="InterPro" id="IPR017459">
    <property type="entry name" value="Glycosyl_Trfase_fam3_N_dom"/>
</dbReference>
<dbReference type="Pfam" id="PF00591">
    <property type="entry name" value="Glycos_transf_3"/>
    <property type="match status" value="1"/>
</dbReference>
<dbReference type="PANTHER" id="PTHR43285">
    <property type="entry name" value="ANTHRANILATE PHOSPHORIBOSYLTRANSFERASE"/>
    <property type="match status" value="1"/>
</dbReference>
<dbReference type="RefSeq" id="WP_021717406.1">
    <property type="nucleotide sequence ID" value="NZ_AP019004.1"/>
</dbReference>
<dbReference type="SUPFAM" id="SSF47648">
    <property type="entry name" value="Nucleoside phosphorylase/phosphoribosyltransferase N-terminal domain"/>
    <property type="match status" value="1"/>
</dbReference>
<feature type="binding site" evidence="9">
    <location>
        <position position="225"/>
    </location>
    <ligand>
        <name>Mg(2+)</name>
        <dbReference type="ChEBI" id="CHEBI:18420"/>
        <label>2</label>
    </ligand>
</feature>
<evidence type="ECO:0000256" key="4">
    <source>
        <dbReference type="ARBA" id="ARBA00022679"/>
    </source>
</evidence>
<feature type="binding site" evidence="9">
    <location>
        <position position="224"/>
    </location>
    <ligand>
        <name>Mg(2+)</name>
        <dbReference type="ChEBI" id="CHEBI:18420"/>
        <label>2</label>
    </ligand>
</feature>
<dbReference type="OrthoDB" id="9806430at2"/>
<reference evidence="15 16" key="2">
    <citation type="journal article" date="2019" name="Nat. Med.">
        <title>A library of human gut bacterial isolates paired with longitudinal multiomics data enables mechanistic microbiome research.</title>
        <authorList>
            <person name="Poyet M."/>
            <person name="Groussin M."/>
            <person name="Gibbons S.M."/>
            <person name="Avila-Pacheco J."/>
            <person name="Jiang X."/>
            <person name="Kearney S.M."/>
            <person name="Perrotta A.R."/>
            <person name="Berdy B."/>
            <person name="Zhao S."/>
            <person name="Lieberman T.D."/>
            <person name="Swanson P.K."/>
            <person name="Smith M."/>
            <person name="Roesemann S."/>
            <person name="Alexander J.E."/>
            <person name="Rich S.A."/>
            <person name="Livny J."/>
            <person name="Vlamakis H."/>
            <person name="Clish C."/>
            <person name="Bullock K."/>
            <person name="Deik A."/>
            <person name="Scott J."/>
            <person name="Pierce K.A."/>
            <person name="Xavier R.J."/>
            <person name="Alm E.J."/>
        </authorList>
    </citation>
    <scope>NUCLEOTIDE SEQUENCE [LARGE SCALE GENOMIC DNA]</scope>
    <source>
        <strain evidence="13 16">BIOML-A13</strain>
        <strain evidence="14 15">BIOML-A3</strain>
    </source>
</reference>
<name>A0A3G9GSS6_9FIRM</name>
<dbReference type="EMBL" id="WNBM01000009">
    <property type="protein sequence ID" value="MTT76562.1"/>
    <property type="molecule type" value="Genomic_DNA"/>
</dbReference>
<feature type="binding site" evidence="9">
    <location>
        <begin position="89"/>
        <end position="92"/>
    </location>
    <ligand>
        <name>5-phospho-alpha-D-ribose 1-diphosphate</name>
        <dbReference type="ChEBI" id="CHEBI:58017"/>
    </ligand>
</feature>
<feature type="binding site" evidence="9">
    <location>
        <position position="79"/>
    </location>
    <ligand>
        <name>5-phospho-alpha-D-ribose 1-diphosphate</name>
        <dbReference type="ChEBI" id="CHEBI:58017"/>
    </ligand>
</feature>
<feature type="binding site" evidence="9">
    <location>
        <position position="119"/>
    </location>
    <ligand>
        <name>5-phospho-alpha-D-ribose 1-diphosphate</name>
        <dbReference type="ChEBI" id="CHEBI:58017"/>
    </ligand>
</feature>
<dbReference type="GO" id="GO:0004048">
    <property type="term" value="F:anthranilate phosphoribosyltransferase activity"/>
    <property type="evidence" value="ECO:0007669"/>
    <property type="project" value="UniProtKB-UniRule"/>
</dbReference>
<dbReference type="EMBL" id="CBDS010000032">
    <property type="protein sequence ID" value="CDB45375.1"/>
    <property type="molecule type" value="Genomic_DNA"/>
</dbReference>
<feature type="binding site" evidence="9">
    <location>
        <position position="110"/>
    </location>
    <ligand>
        <name>anthranilate</name>
        <dbReference type="ChEBI" id="CHEBI:16567"/>
        <label>1</label>
    </ligand>
</feature>
<dbReference type="GO" id="GO:0000162">
    <property type="term" value="P:L-tryptophan biosynthetic process"/>
    <property type="evidence" value="ECO:0007669"/>
    <property type="project" value="UniProtKB-UniRule"/>
</dbReference>
<evidence type="ECO:0000259" key="11">
    <source>
        <dbReference type="Pfam" id="PF02885"/>
    </source>
</evidence>
<keyword evidence="9" id="KW-0460">Magnesium</keyword>
<evidence type="ECO:0000313" key="14">
    <source>
        <dbReference type="EMBL" id="MTU04645.1"/>
    </source>
</evidence>
<evidence type="ECO:0000256" key="2">
    <source>
        <dbReference type="ARBA" id="ARBA00022605"/>
    </source>
</evidence>
<comment type="similarity">
    <text evidence="9">Belongs to the anthranilate phosphoribosyltransferase family.</text>
</comment>
<dbReference type="SUPFAM" id="SSF52418">
    <property type="entry name" value="Nucleoside phosphorylase/phosphoribosyltransferase catalytic domain"/>
    <property type="match status" value="1"/>
</dbReference>
<feature type="binding site" evidence="9">
    <location>
        <position position="165"/>
    </location>
    <ligand>
        <name>anthranilate</name>
        <dbReference type="ChEBI" id="CHEBI:16567"/>
        <label>2</label>
    </ligand>
</feature>
<dbReference type="Proteomes" id="UP000443070">
    <property type="component" value="Unassembled WGS sequence"/>
</dbReference>
<accession>R6I7Q1</accession>
<keyword evidence="4 9" id="KW-0808">Transferase</keyword>
<feature type="binding site" evidence="9">
    <location>
        <position position="87"/>
    </location>
    <ligand>
        <name>5-phospho-alpha-D-ribose 1-diphosphate</name>
        <dbReference type="ChEBI" id="CHEBI:58017"/>
    </ligand>
</feature>
<dbReference type="NCBIfam" id="TIGR01245">
    <property type="entry name" value="trpD"/>
    <property type="match status" value="1"/>
</dbReference>
<protein>
    <recommendedName>
        <fullName evidence="9">Anthranilate phosphoribosyltransferase</fullName>
        <ecNumber evidence="9">2.4.2.18</ecNumber>
    </recommendedName>
</protein>
<evidence type="ECO:0000313" key="12">
    <source>
        <dbReference type="EMBL" id="CDB45375.1"/>
    </source>
</evidence>
<dbReference type="Gene3D" id="1.20.970.10">
    <property type="entry name" value="Transferase, Pyrimidine Nucleoside Phosphorylase, Chain C"/>
    <property type="match status" value="1"/>
</dbReference>
<dbReference type="Proteomes" id="UP000484547">
    <property type="component" value="Unassembled WGS sequence"/>
</dbReference>
<evidence type="ECO:0000256" key="9">
    <source>
        <dbReference type="HAMAP-Rule" id="MF_00211"/>
    </source>
</evidence>
<keyword evidence="5 9" id="KW-0822">Tryptophan biosynthesis</keyword>
<comment type="caution">
    <text evidence="12">The sequence shown here is derived from an EMBL/GenBank/DDBJ whole genome shotgun (WGS) entry which is preliminary data.</text>
</comment>
<keyword evidence="9" id="KW-0479">Metal-binding</keyword>
<keyword evidence="6 9" id="KW-0057">Aromatic amino acid biosynthesis</keyword>
<comment type="pathway">
    <text evidence="1 9">Amino-acid biosynthesis; L-tryptophan biosynthesis; L-tryptophan from chorismate: step 2/5.</text>
</comment>
<dbReference type="UniPathway" id="UPA00035">
    <property type="reaction ID" value="UER00041"/>
</dbReference>
<evidence type="ECO:0000313" key="13">
    <source>
        <dbReference type="EMBL" id="MTT76562.1"/>
    </source>
</evidence>
<dbReference type="GeneID" id="49407686"/>
<proteinExistence type="inferred from homology"/>
<dbReference type="GO" id="GO:0000287">
    <property type="term" value="F:magnesium ion binding"/>
    <property type="evidence" value="ECO:0007669"/>
    <property type="project" value="UniProtKB-UniRule"/>
</dbReference>
<comment type="caution">
    <text evidence="9">Lacks conserved residue(s) required for the propagation of feature annotation.</text>
</comment>
<dbReference type="EMBL" id="WNBW01000009">
    <property type="protein sequence ID" value="MTU04645.1"/>
    <property type="molecule type" value="Genomic_DNA"/>
</dbReference>
<dbReference type="Gene3D" id="3.40.1030.10">
    <property type="entry name" value="Nucleoside phosphorylase/phosphoribosyltransferase catalytic domain"/>
    <property type="match status" value="1"/>
</dbReference>
<dbReference type="InterPro" id="IPR036320">
    <property type="entry name" value="Glycosyl_Trfase_fam3_N_dom_sf"/>
</dbReference>
<accession>A0A3G9GSS6</accession>
<evidence type="ECO:0000313" key="15">
    <source>
        <dbReference type="Proteomes" id="UP000443070"/>
    </source>
</evidence>
<reference evidence="12" key="1">
    <citation type="submission" date="2012-11" db="EMBL/GenBank/DDBJ databases">
        <title>Dependencies among metagenomic species, viruses, plasmids and units of genetic variation.</title>
        <authorList>
            <person name="Nielsen H.B."/>
            <person name="Almeida M."/>
            <person name="Juncker A.S."/>
            <person name="Rasmussen S."/>
            <person name="Li J."/>
            <person name="Sunagawa S."/>
            <person name="Plichta D."/>
            <person name="Gautier L."/>
            <person name="Le Chatelier E."/>
            <person name="Peletier E."/>
            <person name="Bonde I."/>
            <person name="Nielsen T."/>
            <person name="Manichanh C."/>
            <person name="Arumugam M."/>
            <person name="Batto J."/>
            <person name="Santos M.B.Q.D."/>
            <person name="Blom N."/>
            <person name="Borruel N."/>
            <person name="Burgdorf K.S."/>
            <person name="Boumezbeur F."/>
            <person name="Casellas F."/>
            <person name="Dore J."/>
            <person name="Guarner F."/>
            <person name="Hansen T."/>
            <person name="Hildebrand F."/>
            <person name="Kaas R.S."/>
            <person name="Kennedy S."/>
            <person name="Kristiansen K."/>
            <person name="Kultima J.R."/>
            <person name="Leonard P."/>
            <person name="Levenez F."/>
            <person name="Lund O."/>
            <person name="Moumen B."/>
            <person name="Le Paslier D."/>
            <person name="Pons N."/>
            <person name="Pedersen O."/>
            <person name="Prifti E."/>
            <person name="Qin J."/>
            <person name="Raes J."/>
            <person name="Tap J."/>
            <person name="Tims S."/>
            <person name="Ussery D.W."/>
            <person name="Yamada T."/>
            <person name="MetaHit consortium"/>
            <person name="Renault P."/>
            <person name="Sicheritz-Ponten T."/>
            <person name="Bork P."/>
            <person name="Wang J."/>
            <person name="Brunak S."/>
            <person name="Ehrlich S.D."/>
        </authorList>
    </citation>
    <scope>NUCLEOTIDE SEQUENCE [LARGE SCALE GENOMIC DNA]</scope>
</reference>
<dbReference type="HAMAP" id="MF_00211">
    <property type="entry name" value="TrpD"/>
    <property type="match status" value="1"/>
</dbReference>
<comment type="cofactor">
    <cofactor evidence="9">
        <name>Mg(2+)</name>
        <dbReference type="ChEBI" id="CHEBI:18420"/>
    </cofactor>
    <text evidence="9">Binds 2 magnesium ions per monomer.</text>
</comment>
<evidence type="ECO:0000256" key="7">
    <source>
        <dbReference type="ARBA" id="ARBA00052328"/>
    </source>
</evidence>
<feature type="domain" description="Glycosyl transferase family 3 N-terminal" evidence="11">
    <location>
        <begin position="4"/>
        <end position="65"/>
    </location>
</feature>
<evidence type="ECO:0000313" key="16">
    <source>
        <dbReference type="Proteomes" id="UP000484547"/>
    </source>
</evidence>
<dbReference type="EC" id="2.4.2.18" evidence="9"/>
<sequence length="335" mass="35468">MINEAINKLAEKQNLTGAETIGAFGEIMSGEATNAQIAAFITAMRMKGETIEEITACAKVLREKCTHIDPGKDVLDIVGTGGDCANTFNISTTSSFVIAAAGVPVAKHGNRSVSSKSGAADVLEELGVKIDLSAERNKELLQEIDLCFLFAQAYHASMRFAGPVRKELGIRTVFNIIGPLANPAFASLQLLGVYKKELVEPLAKVLANLGVKRGIVVYGNDGIDEVTVSSTNTIAEINDGEITTYTLDPQAFGFTPCKKSDLMGGDAKINAGITYDILSGKEQGAKRDAVVLNSGLSLYLGGKGSIKECIELARITLDNGKALQKLQQLIVLSNG</sequence>
<organism evidence="12">
    <name type="scientific">Phascolarctobacterium faecium</name>
    <dbReference type="NCBI Taxonomy" id="33025"/>
    <lineage>
        <taxon>Bacteria</taxon>
        <taxon>Bacillati</taxon>
        <taxon>Bacillota</taxon>
        <taxon>Negativicutes</taxon>
        <taxon>Acidaminococcales</taxon>
        <taxon>Acidaminococcaceae</taxon>
        <taxon>Phascolarctobacterium</taxon>
    </lineage>
</organism>
<dbReference type="AlphaFoldDB" id="A0A3G9GSS6"/>
<dbReference type="Pfam" id="PF02885">
    <property type="entry name" value="Glycos_trans_3N"/>
    <property type="match status" value="1"/>
</dbReference>
<keyword evidence="3 9" id="KW-0328">Glycosyltransferase</keyword>
<dbReference type="InterPro" id="IPR035902">
    <property type="entry name" value="Nuc_phospho_transferase"/>
</dbReference>
<evidence type="ECO:0000256" key="3">
    <source>
        <dbReference type="ARBA" id="ARBA00022676"/>
    </source>
</evidence>
<feature type="domain" description="Glycosyl transferase family 3" evidence="10">
    <location>
        <begin position="72"/>
        <end position="323"/>
    </location>
</feature>
<evidence type="ECO:0000256" key="8">
    <source>
        <dbReference type="ARBA" id="ARBA00061188"/>
    </source>
</evidence>
<keyword evidence="15" id="KW-1185">Reference proteome</keyword>
<evidence type="ECO:0000256" key="5">
    <source>
        <dbReference type="ARBA" id="ARBA00022822"/>
    </source>
</evidence>